<dbReference type="KEGG" id="jda:BW727_100598"/>
<dbReference type="AlphaFoldDB" id="A0A1S6INA3"/>
<feature type="transmembrane region" description="Helical" evidence="1">
    <location>
        <begin position="186"/>
        <end position="219"/>
    </location>
</feature>
<feature type="transmembrane region" description="Helical" evidence="1">
    <location>
        <begin position="858"/>
        <end position="876"/>
    </location>
</feature>
<dbReference type="Proteomes" id="UP000188993">
    <property type="component" value="Chromosome"/>
</dbReference>
<dbReference type="PANTHER" id="PTHR38454">
    <property type="entry name" value="INTEGRAL MEMBRANE PROTEIN-RELATED"/>
    <property type="match status" value="1"/>
</dbReference>
<proteinExistence type="predicted"/>
<keyword evidence="1" id="KW-1133">Transmembrane helix</keyword>
<keyword evidence="1" id="KW-0472">Membrane</keyword>
<dbReference type="EMBL" id="CP019728">
    <property type="protein sequence ID" value="AQS52991.1"/>
    <property type="molecule type" value="Genomic_DNA"/>
</dbReference>
<feature type="transmembrane region" description="Helical" evidence="1">
    <location>
        <begin position="306"/>
        <end position="324"/>
    </location>
</feature>
<protein>
    <recommendedName>
        <fullName evidence="4">Bacterial membrane protein YfhO</fullName>
    </recommendedName>
</protein>
<keyword evidence="3" id="KW-1185">Reference proteome</keyword>
<organism evidence="2 3">
    <name type="scientific">Jeotgalibaca dankookensis</name>
    <dbReference type="NCBI Taxonomy" id="708126"/>
    <lineage>
        <taxon>Bacteria</taxon>
        <taxon>Bacillati</taxon>
        <taxon>Bacillota</taxon>
        <taxon>Bacilli</taxon>
        <taxon>Lactobacillales</taxon>
        <taxon>Carnobacteriaceae</taxon>
        <taxon>Jeotgalibaca</taxon>
    </lineage>
</organism>
<dbReference type="InterPro" id="IPR018580">
    <property type="entry name" value="Uncharacterised_YfhO"/>
</dbReference>
<feature type="transmembrane region" description="Helical" evidence="1">
    <location>
        <begin position="240"/>
        <end position="259"/>
    </location>
</feature>
<feature type="transmembrane region" description="Helical" evidence="1">
    <location>
        <begin position="417"/>
        <end position="439"/>
    </location>
</feature>
<dbReference type="RefSeq" id="WP_062472176.1">
    <property type="nucleotide sequence ID" value="NZ_BBYN01000037.1"/>
</dbReference>
<evidence type="ECO:0008006" key="4">
    <source>
        <dbReference type="Google" id="ProtNLM"/>
    </source>
</evidence>
<keyword evidence="1" id="KW-0812">Transmembrane</keyword>
<feature type="transmembrane region" description="Helical" evidence="1">
    <location>
        <begin position="105"/>
        <end position="130"/>
    </location>
</feature>
<feature type="transmembrane region" description="Helical" evidence="1">
    <location>
        <begin position="142"/>
        <end position="174"/>
    </location>
</feature>
<dbReference type="PANTHER" id="PTHR38454:SF1">
    <property type="entry name" value="INTEGRAL MEMBRANE PROTEIN"/>
    <property type="match status" value="1"/>
</dbReference>
<evidence type="ECO:0000313" key="3">
    <source>
        <dbReference type="Proteomes" id="UP000188993"/>
    </source>
</evidence>
<dbReference type="STRING" id="708126.BW727_100598"/>
<feature type="transmembrane region" description="Helical" evidence="1">
    <location>
        <begin position="336"/>
        <end position="352"/>
    </location>
</feature>
<evidence type="ECO:0000256" key="1">
    <source>
        <dbReference type="SAM" id="Phobius"/>
    </source>
</evidence>
<evidence type="ECO:0000313" key="2">
    <source>
        <dbReference type="EMBL" id="AQS52991.1"/>
    </source>
</evidence>
<dbReference type="OrthoDB" id="9815466at2"/>
<gene>
    <name evidence="2" type="ORF">BW727_100598</name>
</gene>
<accession>A0A1S6INA3</accession>
<dbReference type="Pfam" id="PF09586">
    <property type="entry name" value="YfhO"/>
    <property type="match status" value="1"/>
</dbReference>
<feature type="transmembrane region" description="Helical" evidence="1">
    <location>
        <begin position="389"/>
        <end position="411"/>
    </location>
</feature>
<name>A0A1S6INA3_9LACT</name>
<sequence>MSSSKKQIYSHKFLLILAFLLPFFIMTIIYIAMGVYPFGKETLLTIDLGQQYVDFLSYYRHTLLHEPQALFYSFSKGIGGEMTGLWSYYLNSPFNLIMLLFPQRFLPVGVTVLLLIKIALSGLSFAYLLIKKFEGKDLLVPIFSLSYALMGFIIVNQLHIMWLDSLIFLPLIILGLEKIIDGESGVFYSLILGLALFSQYYLTYMICLFLIFYFVFAIVKQTHTKFFTRSQTIRFYINRFLKFTGYSLLAGGLAAFSLLPNFVSLLGGKASHTSEILDWGLKYPFLEVLSKFYIGSFNFDQMPSGHPNLFVGTVAIISFLYYLVNKKFSWKERLTATLLTIFFFFSMNVDFLNKVWHAFQNPAWYPYRFSFLVCFFFILNGFRSLNKTLHFPLWFAITLLFLQTASALYVLKKDFSFLTPLQVLATVLLLVFVLVLFLLRETEYNWLPGLLLLVTIVEMSANAAIDLTRLSYVDMAPFNDYQSVLNTMLADIRPPEDDFYRIEKVFQRSKNDSFQAHYPSASHFSSTFETETPGLFGRLGFPDSSFVISYSSGTLFTDAFFGIRYMIENKPLPETIQNTEHFYDLRANANRPDLTHYQLMSEAFRTKTYQNPYALSLGFTAPEKILSTNLENSRPIENQEKILEALSVSSVFQPFYAEVPINTLITTNIRSSQSSDLNRTYTKKDTNEDASLEIQLTTKSKDPYYLVLDSKIDKDVADLKLDGQPLNYYKTYRNDQVINLASGVNDQHIQFTFDFKKESLTIHDLRVYQFDQKEFERVVAETKSNQLDIDSFSQTKIEGSVMADATKPVLMFTIPYSNGWKVKVDDKEVDTLEVLDSLLAVNIDPGYHSIKLQYQTPYLWQGTLISLTSLGIVFIISRKKGAGKKLSL</sequence>
<feature type="transmembrane region" description="Helical" evidence="1">
    <location>
        <begin position="12"/>
        <end position="33"/>
    </location>
</feature>
<feature type="transmembrane region" description="Helical" evidence="1">
    <location>
        <begin position="364"/>
        <end position="382"/>
    </location>
</feature>
<reference evidence="2 3" key="1">
    <citation type="journal article" date="2014" name="Int. J. Syst. Evol. Microbiol.">
        <title>Jeotgalibaca dankookensis gen. nov., sp. nov., a member of the family Carnobacteriaceae, isolated from seujeot (Korean traditional food).</title>
        <authorList>
            <person name="Lee D.G."/>
            <person name="Trujillo M.E."/>
            <person name="Kang H."/>
            <person name="Ahn T.Y."/>
        </authorList>
    </citation>
    <scope>NUCLEOTIDE SEQUENCE [LARGE SCALE GENOMIC DNA]</scope>
    <source>
        <strain evidence="2 3">EX-07</strain>
    </source>
</reference>
<feature type="transmembrane region" description="Helical" evidence="1">
    <location>
        <begin position="446"/>
        <end position="465"/>
    </location>
</feature>